<accession>A0AB34Y399</accession>
<evidence type="ECO:0000259" key="1">
    <source>
        <dbReference type="Pfam" id="PF13304"/>
    </source>
</evidence>
<dbReference type="Pfam" id="PF13304">
    <property type="entry name" value="AAA_21"/>
    <property type="match status" value="1"/>
</dbReference>
<dbReference type="SUPFAM" id="SSF52540">
    <property type="entry name" value="P-loop containing nucleoside triphosphate hydrolases"/>
    <property type="match status" value="1"/>
</dbReference>
<dbReference type="RefSeq" id="WP_063730099.1">
    <property type="nucleotide sequence ID" value="NZ_CP086412.1"/>
</dbReference>
<gene>
    <name evidence="2" type="ORF">Nizo2260_0830</name>
</gene>
<feature type="domain" description="ATPase AAA-type core" evidence="1">
    <location>
        <begin position="258"/>
        <end position="332"/>
    </location>
</feature>
<dbReference type="Gene3D" id="3.40.50.300">
    <property type="entry name" value="P-loop containing nucleotide triphosphate hydrolases"/>
    <property type="match status" value="1"/>
</dbReference>
<organism evidence="2 3">
    <name type="scientific">Lactiplantibacillus plantarum</name>
    <name type="common">Lactobacillus plantarum</name>
    <dbReference type="NCBI Taxonomy" id="1590"/>
    <lineage>
        <taxon>Bacteria</taxon>
        <taxon>Bacillati</taxon>
        <taxon>Bacillota</taxon>
        <taxon>Bacilli</taxon>
        <taxon>Lactobacillales</taxon>
        <taxon>Lactobacillaceae</taxon>
        <taxon>Lactiplantibacillus</taxon>
    </lineage>
</organism>
<dbReference type="GO" id="GO:0016887">
    <property type="term" value="F:ATP hydrolysis activity"/>
    <property type="evidence" value="ECO:0007669"/>
    <property type="project" value="InterPro"/>
</dbReference>
<dbReference type="Proteomes" id="UP000076989">
    <property type="component" value="Unassembled WGS sequence"/>
</dbReference>
<dbReference type="EMBL" id="LUWI01000010">
    <property type="protein sequence ID" value="KZU07289.1"/>
    <property type="molecule type" value="Genomic_DNA"/>
</dbReference>
<evidence type="ECO:0000313" key="3">
    <source>
        <dbReference type="Proteomes" id="UP000076989"/>
    </source>
</evidence>
<dbReference type="CDD" id="cd00267">
    <property type="entry name" value="ABC_ATPase"/>
    <property type="match status" value="1"/>
</dbReference>
<dbReference type="InterPro" id="IPR051396">
    <property type="entry name" value="Bact_Antivir_Def_Nuclease"/>
</dbReference>
<reference evidence="2 3" key="1">
    <citation type="submission" date="2016-03" db="EMBL/GenBank/DDBJ databases">
        <title>Comparative genomics of 54 Lactobacillus plantarum strains reveals genomic uncoupling from niche constraints.</title>
        <authorList>
            <person name="Martino M.E."/>
        </authorList>
    </citation>
    <scope>NUCLEOTIDE SEQUENCE [LARGE SCALE GENOMIC DNA]</scope>
    <source>
        <strain evidence="2 3">Nizo2260</strain>
    </source>
</reference>
<dbReference type="GO" id="GO:0005524">
    <property type="term" value="F:ATP binding"/>
    <property type="evidence" value="ECO:0007669"/>
    <property type="project" value="InterPro"/>
</dbReference>
<name>A0AB34Y399_LACPN</name>
<dbReference type="PANTHER" id="PTHR43581:SF4">
    <property type="entry name" value="ATP_GTP PHOSPHATASE"/>
    <property type="match status" value="1"/>
</dbReference>
<evidence type="ECO:0000313" key="2">
    <source>
        <dbReference type="EMBL" id="KZU07289.1"/>
    </source>
</evidence>
<dbReference type="InterPro" id="IPR027417">
    <property type="entry name" value="P-loop_NTPase"/>
</dbReference>
<comment type="caution">
    <text evidence="2">The sequence shown here is derived from an EMBL/GenBank/DDBJ whole genome shotgun (WGS) entry which is preliminary data.</text>
</comment>
<dbReference type="InterPro" id="IPR003959">
    <property type="entry name" value="ATPase_AAA_core"/>
</dbReference>
<dbReference type="AlphaFoldDB" id="A0AB34Y399"/>
<protein>
    <submittedName>
        <fullName evidence="2">Prophage Lp2 protein 4</fullName>
    </submittedName>
</protein>
<dbReference type="PANTHER" id="PTHR43581">
    <property type="entry name" value="ATP/GTP PHOSPHATASE"/>
    <property type="match status" value="1"/>
</dbReference>
<sequence>MYAKQLNINKFRRFNQVRLKLGHFVTCIAGQNGVGKSQILALLGNCGQLTKNKGESIQGYPFRADWAEIVKGDINHDSLGSVKNALSIDFEDLPQEIDTNYFQYSFSSSLYFRTMWQNKRINQKDIAVFLKSVTSSELRAKIDKQINDANNTDIKISVPARFRIIPMKNSERKTESKLEFPTYYLGLSRLYPAGESKKVSIIRSKLNDIQLKYFTINYTKIFDSTDTIENLSTLSLSDTSQKHGLGIESKLYGPLGNSSGQDNLNQLIAAFASFKELKEKQGKNFIGGILLIDELDASLHPAAQNKLLNFIIKESRSIGIQTVFTTHSLSLLKYFIQKQRAQQPDSNDIELMYLTKGHGKVEIKENPKFRWIENELLTSSGQRRKTPRIPVITEDDAATWFIKQILKNFEIDTSKFDFLNLSTGWTNIITLIGHDFKYFGKYITILDADVTENEISSKIRGTGYVFHDNPVLKNLTNKDILSLPNLLPSTCDLKNEKDFRPYIELEIWEYLKSLDENANFYADEFIASIPFYQRTLINEGPDSDRYTNNSYESNVKSWFKDNTSIVEASMPYFILENEKTIKIFANSIISKYNLLANDYYSQLTRLDLLK</sequence>
<proteinExistence type="predicted"/>